<gene>
    <name evidence="1" type="ORF">N7644_05815</name>
</gene>
<accession>A0AA42IBL1</accession>
<dbReference type="Proteomes" id="UP001159329">
    <property type="component" value="Unassembled WGS sequence"/>
</dbReference>
<evidence type="ECO:0000313" key="2">
    <source>
        <dbReference type="Proteomes" id="UP001159329"/>
    </source>
</evidence>
<name>A0AA42IBL1_9GAMM</name>
<proteinExistence type="predicted"/>
<evidence type="ECO:0000313" key="1">
    <source>
        <dbReference type="EMBL" id="MDH0563203.1"/>
    </source>
</evidence>
<dbReference type="RefSeq" id="WP_279694760.1">
    <property type="nucleotide sequence ID" value="NZ_JAOEEO010000001.1"/>
</dbReference>
<sequence>MTEKSTFEKLTQLLDAYSHAHGARPQKILIGYKAYYHLMGNSNFATEVTDSALNPNKRRYKKIKIKVTKDDYQLELE</sequence>
<comment type="caution">
    <text evidence="1">The sequence shown here is derived from an EMBL/GenBank/DDBJ whole genome shotgun (WGS) entry which is preliminary data.</text>
</comment>
<dbReference type="EMBL" id="JAOEEO010000001">
    <property type="protein sequence ID" value="MDH0563203.1"/>
    <property type="molecule type" value="Genomic_DNA"/>
</dbReference>
<organism evidence="1 2">
    <name type="scientific">Acinetobacter courvalinii</name>
    <dbReference type="NCBI Taxonomy" id="280147"/>
    <lineage>
        <taxon>Bacteria</taxon>
        <taxon>Pseudomonadati</taxon>
        <taxon>Pseudomonadota</taxon>
        <taxon>Gammaproteobacteria</taxon>
        <taxon>Moraxellales</taxon>
        <taxon>Moraxellaceae</taxon>
        <taxon>Acinetobacter</taxon>
    </lineage>
</organism>
<protein>
    <submittedName>
        <fullName evidence="1">Uncharacterized protein</fullName>
    </submittedName>
</protein>
<reference evidence="1" key="1">
    <citation type="submission" date="2022-09" db="EMBL/GenBank/DDBJ databases">
        <title>Intensive care unit water sources are persistently colonized with multi-drug resistant bacteria and are the site of extensive horizontal gene transfer of antibiotic resistance genes.</title>
        <authorList>
            <person name="Diorio-Toth L."/>
        </authorList>
    </citation>
    <scope>NUCLEOTIDE SEQUENCE</scope>
    <source>
        <strain evidence="1">GD04005</strain>
    </source>
</reference>
<dbReference type="AlphaFoldDB" id="A0AA42IBL1"/>